<gene>
    <name evidence="2" type="ORF">A4G23_04505</name>
</gene>
<keyword evidence="3" id="KW-1185">Reference proteome</keyword>
<name>A0A1D8G851_9ACTN</name>
<accession>A0A1D8G851</accession>
<evidence type="ECO:0000313" key="2">
    <source>
        <dbReference type="EMBL" id="AOT61617.1"/>
    </source>
</evidence>
<protein>
    <submittedName>
        <fullName evidence="2">Uncharacterized protein</fullName>
    </submittedName>
</protein>
<evidence type="ECO:0000256" key="1">
    <source>
        <dbReference type="SAM" id="Phobius"/>
    </source>
</evidence>
<proteinExistence type="predicted"/>
<keyword evidence="1" id="KW-0812">Transmembrane</keyword>
<organism evidence="2 3">
    <name type="scientific">Streptomyces rubrolavendulae</name>
    <dbReference type="NCBI Taxonomy" id="285473"/>
    <lineage>
        <taxon>Bacteria</taxon>
        <taxon>Bacillati</taxon>
        <taxon>Actinomycetota</taxon>
        <taxon>Actinomycetes</taxon>
        <taxon>Kitasatosporales</taxon>
        <taxon>Streptomycetaceae</taxon>
        <taxon>Streptomyces</taxon>
    </lineage>
</organism>
<dbReference type="STRING" id="285473.A4G23_04505"/>
<sequence>MADSYRYRCGECGHRTAWGSESRGAAAIEAHYDRRHPEIVPGGVVEFRRGSSCGGSGCLVVLAVLVVLLVLASWS</sequence>
<dbReference type="GeneID" id="33067684"/>
<dbReference type="AlphaFoldDB" id="A0A1D8G851"/>
<dbReference type="PATRIC" id="fig|285473.5.peg.4736"/>
<feature type="transmembrane region" description="Helical" evidence="1">
    <location>
        <begin position="57"/>
        <end position="74"/>
    </location>
</feature>
<keyword evidence="1" id="KW-0472">Membrane</keyword>
<reference evidence="2 3" key="1">
    <citation type="submission" date="2016-09" db="EMBL/GenBank/DDBJ databases">
        <title>Streptomyces rubrolavendulae MJM4426 Genome sequencing and assembly.</title>
        <authorList>
            <person name="Kim J.-G."/>
        </authorList>
    </citation>
    <scope>NUCLEOTIDE SEQUENCE [LARGE SCALE GENOMIC DNA]</scope>
    <source>
        <strain evidence="2 3">MJM4426</strain>
    </source>
</reference>
<evidence type="ECO:0000313" key="3">
    <source>
        <dbReference type="Proteomes" id="UP000095349"/>
    </source>
</evidence>
<dbReference type="RefSeq" id="WP_069978461.1">
    <property type="nucleotide sequence ID" value="NZ_CP017316.1"/>
</dbReference>
<dbReference type="EMBL" id="CP017316">
    <property type="protein sequence ID" value="AOT61617.1"/>
    <property type="molecule type" value="Genomic_DNA"/>
</dbReference>
<keyword evidence="1" id="KW-1133">Transmembrane helix</keyword>
<dbReference type="OrthoDB" id="3872738at2"/>
<dbReference type="Proteomes" id="UP000095349">
    <property type="component" value="Chromosome"/>
</dbReference>
<dbReference type="KEGG" id="srn:A4G23_04505"/>